<dbReference type="GO" id="GO:0016020">
    <property type="term" value="C:membrane"/>
    <property type="evidence" value="ECO:0007669"/>
    <property type="project" value="UniProtKB-SubCell"/>
</dbReference>
<organism evidence="7 8">
    <name type="scientific">candidate division WOR-1 bacterium RIFOXYC2_FULL_41_25</name>
    <dbReference type="NCBI Taxonomy" id="1802586"/>
    <lineage>
        <taxon>Bacteria</taxon>
        <taxon>Bacillati</taxon>
        <taxon>Saganbacteria</taxon>
    </lineage>
</organism>
<keyword evidence="3 5" id="KW-1133">Transmembrane helix</keyword>
<gene>
    <name evidence="7" type="ORF">A2462_04580</name>
</gene>
<evidence type="ECO:0000259" key="6">
    <source>
        <dbReference type="Pfam" id="PF04893"/>
    </source>
</evidence>
<protein>
    <recommendedName>
        <fullName evidence="6">Yip1 domain-containing protein</fullName>
    </recommendedName>
</protein>
<comment type="subcellular location">
    <subcellularLocation>
        <location evidence="1">Membrane</location>
        <topology evidence="1">Multi-pass membrane protein</topology>
    </subcellularLocation>
</comment>
<feature type="transmembrane region" description="Helical" evidence="5">
    <location>
        <begin position="162"/>
        <end position="188"/>
    </location>
</feature>
<evidence type="ECO:0000256" key="1">
    <source>
        <dbReference type="ARBA" id="ARBA00004141"/>
    </source>
</evidence>
<reference evidence="7 8" key="1">
    <citation type="journal article" date="2016" name="Nat. Commun.">
        <title>Thousands of microbial genomes shed light on interconnected biogeochemical processes in an aquifer system.</title>
        <authorList>
            <person name="Anantharaman K."/>
            <person name="Brown C.T."/>
            <person name="Hug L.A."/>
            <person name="Sharon I."/>
            <person name="Castelle C.J."/>
            <person name="Probst A.J."/>
            <person name="Thomas B.C."/>
            <person name="Singh A."/>
            <person name="Wilkins M.J."/>
            <person name="Karaoz U."/>
            <person name="Brodie E.L."/>
            <person name="Williams K.H."/>
            <person name="Hubbard S.S."/>
            <person name="Banfield J.F."/>
        </authorList>
    </citation>
    <scope>NUCLEOTIDE SEQUENCE [LARGE SCALE GENOMIC DNA]</scope>
</reference>
<comment type="caution">
    <text evidence="7">The sequence shown here is derived from an EMBL/GenBank/DDBJ whole genome shotgun (WGS) entry which is preliminary data.</text>
</comment>
<feature type="transmembrane region" description="Helical" evidence="5">
    <location>
        <begin position="68"/>
        <end position="93"/>
    </location>
</feature>
<keyword evidence="2 5" id="KW-0812">Transmembrane</keyword>
<evidence type="ECO:0000313" key="8">
    <source>
        <dbReference type="Proteomes" id="UP000177309"/>
    </source>
</evidence>
<evidence type="ECO:0000256" key="2">
    <source>
        <dbReference type="ARBA" id="ARBA00022692"/>
    </source>
</evidence>
<proteinExistence type="predicted"/>
<evidence type="ECO:0000256" key="5">
    <source>
        <dbReference type="SAM" id="Phobius"/>
    </source>
</evidence>
<dbReference type="InterPro" id="IPR006977">
    <property type="entry name" value="Yip1_dom"/>
</dbReference>
<accession>A0A1F4TPH6</accession>
<dbReference type="EMBL" id="MEUI01000014">
    <property type="protein sequence ID" value="OGC34588.1"/>
    <property type="molecule type" value="Genomic_DNA"/>
</dbReference>
<dbReference type="Pfam" id="PF04893">
    <property type="entry name" value="Yip1"/>
    <property type="match status" value="1"/>
</dbReference>
<evidence type="ECO:0000256" key="3">
    <source>
        <dbReference type="ARBA" id="ARBA00022989"/>
    </source>
</evidence>
<evidence type="ECO:0000256" key="4">
    <source>
        <dbReference type="ARBA" id="ARBA00023136"/>
    </source>
</evidence>
<sequence>MTIKERVLELVFNPRIAWQSIKEEKISAKQLFVNYAAPLALIPPVASLIGLTIFGIRMPSGAVMRAPFNLTLLGGIVAYIFSLAILWLGALIIKSLAPYFESKVDFDAAMKVVVYSTTPTWVVGIFSLVPGLGVLSLLGLYGVYLLVLGLSEILGTPGNKSFWFVVVILLLALIANFIISGLLLGTIYGPMYLRMMAA</sequence>
<feature type="transmembrane region" description="Helical" evidence="5">
    <location>
        <begin position="35"/>
        <end position="56"/>
    </location>
</feature>
<feature type="transmembrane region" description="Helical" evidence="5">
    <location>
        <begin position="121"/>
        <end position="150"/>
    </location>
</feature>
<feature type="domain" description="Yip1" evidence="6">
    <location>
        <begin position="9"/>
        <end position="175"/>
    </location>
</feature>
<name>A0A1F4TPH6_UNCSA</name>
<dbReference type="Proteomes" id="UP000177309">
    <property type="component" value="Unassembled WGS sequence"/>
</dbReference>
<evidence type="ECO:0000313" key="7">
    <source>
        <dbReference type="EMBL" id="OGC34588.1"/>
    </source>
</evidence>
<dbReference type="AlphaFoldDB" id="A0A1F4TPH6"/>
<keyword evidence="4 5" id="KW-0472">Membrane</keyword>